<dbReference type="InterPro" id="IPR010982">
    <property type="entry name" value="Lambda_DNA-bd_dom_sf"/>
</dbReference>
<dbReference type="KEGG" id="btn:BTF1_19770"/>
<name>A0A9W3JUP5_BACTU</name>
<dbReference type="Proteomes" id="UP000005257">
    <property type="component" value="Chromosome"/>
</dbReference>
<feature type="domain" description="HTH cro/C1-type" evidence="1">
    <location>
        <begin position="24"/>
        <end position="63"/>
    </location>
</feature>
<dbReference type="Pfam" id="PF01381">
    <property type="entry name" value="HTH_3"/>
    <property type="match status" value="1"/>
</dbReference>
<dbReference type="AlphaFoldDB" id="A0A9W3JUP5"/>
<dbReference type="GO" id="GO:0003677">
    <property type="term" value="F:DNA binding"/>
    <property type="evidence" value="ECO:0007669"/>
    <property type="project" value="InterPro"/>
</dbReference>
<evidence type="ECO:0000259" key="1">
    <source>
        <dbReference type="PROSITE" id="PS50943"/>
    </source>
</evidence>
<dbReference type="RefSeq" id="WP_000403528.1">
    <property type="nucleotide sequence ID" value="NC_018508.1"/>
</dbReference>
<dbReference type="Gene3D" id="1.10.260.40">
    <property type="entry name" value="lambda repressor-like DNA-binding domains"/>
    <property type="match status" value="1"/>
</dbReference>
<reference evidence="2 3" key="1">
    <citation type="journal article" date="2013" name="Genome Announc.">
        <title>Complete Genome Sequence of Bacillus thuringiensis Serovar Israelensis Strain HD-789.</title>
        <authorList>
            <person name="Doggett N.A."/>
            <person name="Stubben C.J."/>
            <person name="Chertkov O."/>
            <person name="Bruce D.C."/>
            <person name="Detter J.C."/>
            <person name="Johnson S.L."/>
            <person name="Han C.S."/>
        </authorList>
    </citation>
    <scope>NUCLEOTIDE SEQUENCE [LARGE SCALE GENOMIC DNA]</scope>
    <source>
        <strain evidence="2 3">HD-789</strain>
    </source>
</reference>
<evidence type="ECO:0000313" key="3">
    <source>
        <dbReference type="Proteomes" id="UP000005257"/>
    </source>
</evidence>
<dbReference type="PROSITE" id="PS50943">
    <property type="entry name" value="HTH_CROC1"/>
    <property type="match status" value="1"/>
</dbReference>
<gene>
    <name evidence="2" type="ORF">BTF1_19770</name>
</gene>
<dbReference type="EMBL" id="CP003763">
    <property type="protein sequence ID" value="AFQ28123.1"/>
    <property type="molecule type" value="Genomic_DNA"/>
</dbReference>
<dbReference type="InterPro" id="IPR001387">
    <property type="entry name" value="Cro/C1-type_HTH"/>
</dbReference>
<organism evidence="2 3">
    <name type="scientific">Bacillus thuringiensis HD-789</name>
    <dbReference type="NCBI Taxonomy" id="1217737"/>
    <lineage>
        <taxon>Bacteria</taxon>
        <taxon>Bacillati</taxon>
        <taxon>Bacillota</taxon>
        <taxon>Bacilli</taxon>
        <taxon>Bacillales</taxon>
        <taxon>Bacillaceae</taxon>
        <taxon>Bacillus</taxon>
        <taxon>Bacillus cereus group</taxon>
    </lineage>
</organism>
<dbReference type="SUPFAM" id="SSF47413">
    <property type="entry name" value="lambda repressor-like DNA-binding domains"/>
    <property type="match status" value="1"/>
</dbReference>
<sequence length="73" mass="8467">MEIKLKSKIGDWVEKSGYRKDFIANKLGITVKQLNNYITGTSFPNVHRLYQLACIFNCRVDDLYEVQKNDPAN</sequence>
<proteinExistence type="predicted"/>
<evidence type="ECO:0000313" key="2">
    <source>
        <dbReference type="EMBL" id="AFQ28123.1"/>
    </source>
</evidence>
<accession>A0A9W3JUP5</accession>
<protein>
    <submittedName>
        <fullName evidence="2">Helix-turn-helix domain-containing protein</fullName>
    </submittedName>
</protein>